<evidence type="ECO:0000313" key="3">
    <source>
        <dbReference type="EMBL" id="RCW40983.1"/>
    </source>
</evidence>
<accession>A0A368VMP8</accession>
<protein>
    <submittedName>
        <fullName evidence="3">2-polyprenyl-6-methoxyphenol hydroxylase-like FAD-dependent oxidoreductase</fullName>
    </submittedName>
</protein>
<keyword evidence="4" id="KW-1185">Reference proteome</keyword>
<comment type="caution">
    <text evidence="3">The sequence shown here is derived from an EMBL/GenBank/DDBJ whole genome shotgun (WGS) entry which is preliminary data.</text>
</comment>
<dbReference type="InterPro" id="IPR050631">
    <property type="entry name" value="PheA/TfdB_FAD_monoxygenase"/>
</dbReference>
<dbReference type="PRINTS" id="PR00420">
    <property type="entry name" value="RNGMNOXGNASE"/>
</dbReference>
<dbReference type="PANTHER" id="PTHR43476">
    <property type="entry name" value="3-(3-HYDROXY-PHENYL)PROPIONATE/3-HYDROXYCINNAMIC ACID HYDROXYLASE"/>
    <property type="match status" value="1"/>
</dbReference>
<evidence type="ECO:0000313" key="4">
    <source>
        <dbReference type="Proteomes" id="UP000253495"/>
    </source>
</evidence>
<dbReference type="PANTHER" id="PTHR43476:SF5">
    <property type="entry name" value="FAD-DEPENDENT MONOOXYGENASE"/>
    <property type="match status" value="1"/>
</dbReference>
<dbReference type="AlphaFoldDB" id="A0A368VMP8"/>
<dbReference type="GO" id="GO:0071949">
    <property type="term" value="F:FAD binding"/>
    <property type="evidence" value="ECO:0007669"/>
    <property type="project" value="InterPro"/>
</dbReference>
<dbReference type="GO" id="GO:0016491">
    <property type="term" value="F:oxidoreductase activity"/>
    <property type="evidence" value="ECO:0007669"/>
    <property type="project" value="UniProtKB-KW"/>
</dbReference>
<dbReference type="SUPFAM" id="SSF51905">
    <property type="entry name" value="FAD/NAD(P)-binding domain"/>
    <property type="match status" value="1"/>
</dbReference>
<evidence type="ECO:0000259" key="2">
    <source>
        <dbReference type="Pfam" id="PF01494"/>
    </source>
</evidence>
<name>A0A368VMP8_9ACTN</name>
<dbReference type="InterPro" id="IPR002938">
    <property type="entry name" value="FAD-bd"/>
</dbReference>
<proteinExistence type="predicted"/>
<dbReference type="Gene3D" id="3.50.50.60">
    <property type="entry name" value="FAD/NAD(P)-binding domain"/>
    <property type="match status" value="2"/>
</dbReference>
<evidence type="ECO:0000256" key="1">
    <source>
        <dbReference type="ARBA" id="ARBA00023002"/>
    </source>
</evidence>
<dbReference type="EMBL" id="QPJC01000009">
    <property type="protein sequence ID" value="RCW40983.1"/>
    <property type="molecule type" value="Genomic_DNA"/>
</dbReference>
<gene>
    <name evidence="3" type="ORF">DFQ14_10960</name>
</gene>
<sequence>MRVCGDASGVAMNRVQCCVVGGGPGGMVLAYLLARAGVSVTVLETHRDFDRDFRGDSLHPATLELMDELGLAEELLELPHHKARCFRFRTSQGIFTTTDYSRLRSRFPYVALMPQSRFLDFLAQQATAIPEFRLRMGSKVIGLLGRDRVAGVRFRDETGEHELRADMVIAADGRFSRMRRLADMPVQSLGAGSDVVWFRLPHRPEDPPDADLDLYFGRGHYAAVLGQPASWQVGYTIAKGSYPQVRAAGAEPVRAFLARHVPWLADRVELLTDLNQTTLLSVDIARVSRWYRPGLLLLGDAAHVISPVGGNGILMAIQDAVASANVLVPAFRAGGPIAQDSLAEVQRVREPAIKHVQQQQVRTEQRVAPFLGSEQEFDPGVVFRMVTSIPFLRRRSARSNAYGPFPPTLDPAVLSGARQ</sequence>
<dbReference type="Proteomes" id="UP000253495">
    <property type="component" value="Unassembled WGS sequence"/>
</dbReference>
<dbReference type="InterPro" id="IPR036188">
    <property type="entry name" value="FAD/NAD-bd_sf"/>
</dbReference>
<reference evidence="3 4" key="1">
    <citation type="submission" date="2018-07" db="EMBL/GenBank/DDBJ databases">
        <title>Genomic Encyclopedia of Type Strains, Phase III (KMG-III): the genomes of soil and plant-associated and newly described type strains.</title>
        <authorList>
            <person name="Whitman W."/>
        </authorList>
    </citation>
    <scope>NUCLEOTIDE SEQUENCE [LARGE SCALE GENOMIC DNA]</scope>
    <source>
        <strain evidence="3 4">CECT 8575</strain>
    </source>
</reference>
<organism evidence="3 4">
    <name type="scientific">Halopolyspora algeriensis</name>
    <dbReference type="NCBI Taxonomy" id="1500506"/>
    <lineage>
        <taxon>Bacteria</taxon>
        <taxon>Bacillati</taxon>
        <taxon>Actinomycetota</taxon>
        <taxon>Actinomycetes</taxon>
        <taxon>Actinomycetes incertae sedis</taxon>
        <taxon>Halopolyspora</taxon>
    </lineage>
</organism>
<dbReference type="Pfam" id="PF01494">
    <property type="entry name" value="FAD_binding_3"/>
    <property type="match status" value="1"/>
</dbReference>
<feature type="domain" description="FAD-binding" evidence="2">
    <location>
        <begin position="15"/>
        <end position="332"/>
    </location>
</feature>
<keyword evidence="1" id="KW-0560">Oxidoreductase</keyword>